<dbReference type="OrthoDB" id="9152680at2"/>
<name>A0A2S5SRY5_9BURK</name>
<dbReference type="EMBL" id="PSNX01000015">
    <property type="protein sequence ID" value="PPE65317.1"/>
    <property type="molecule type" value="Genomic_DNA"/>
</dbReference>
<reference evidence="1 2" key="1">
    <citation type="submission" date="2018-02" db="EMBL/GenBank/DDBJ databases">
        <title>Reclassifiation of [Polyangium] brachysporum DSM 7029 as Guopingzhaonella breviflexa gen. nov., sp. nov., a member of the family Comamonadaceae.</title>
        <authorList>
            <person name="Tang B."/>
        </authorList>
    </citation>
    <scope>NUCLEOTIDE SEQUENCE [LARGE SCALE GENOMIC DNA]</scope>
    <source>
        <strain evidence="1 2">BCRC 80649</strain>
    </source>
</reference>
<evidence type="ECO:0000313" key="1">
    <source>
        <dbReference type="EMBL" id="PPE65317.1"/>
    </source>
</evidence>
<sequence length="106" mass="11782">MNDDSQIEVPPSFMALFVAPGRIKPREPLGVIAQRYELCEDLAQMLTDTARTKLWELHATEADVLERIGQGLAAGPLDLTPDEARWVLRRLAELLGWDGGPADRDT</sequence>
<dbReference type="Proteomes" id="UP000238605">
    <property type="component" value="Unassembled WGS sequence"/>
</dbReference>
<protein>
    <submittedName>
        <fullName evidence="1">ATPase with chaperone activity</fullName>
    </submittedName>
</protein>
<dbReference type="RefSeq" id="WP_104303620.1">
    <property type="nucleotide sequence ID" value="NZ_PSNX01000015.1"/>
</dbReference>
<evidence type="ECO:0000313" key="2">
    <source>
        <dbReference type="Proteomes" id="UP000238605"/>
    </source>
</evidence>
<gene>
    <name evidence="1" type="ORF">C1704_15370</name>
</gene>
<proteinExistence type="predicted"/>
<comment type="caution">
    <text evidence="1">The sequence shown here is derived from an EMBL/GenBank/DDBJ whole genome shotgun (WGS) entry which is preliminary data.</text>
</comment>
<accession>A0A2S5SRY5</accession>
<dbReference type="AlphaFoldDB" id="A0A2S5SRY5"/>
<keyword evidence="2" id="KW-1185">Reference proteome</keyword>
<organism evidence="1 2">
    <name type="scientific">Caldimonas caldifontis</name>
    <dbReference type="NCBI Taxonomy" id="1452508"/>
    <lineage>
        <taxon>Bacteria</taxon>
        <taxon>Pseudomonadati</taxon>
        <taxon>Pseudomonadota</taxon>
        <taxon>Betaproteobacteria</taxon>
        <taxon>Burkholderiales</taxon>
        <taxon>Sphaerotilaceae</taxon>
        <taxon>Caldimonas</taxon>
    </lineage>
</organism>